<dbReference type="AlphaFoldDB" id="A0A7R7XUQ1"/>
<name>A0A7R7XUQ1_9EURO</name>
<feature type="domain" description="PRISE-like Rossmann-fold" evidence="1">
    <location>
        <begin position="8"/>
        <end position="390"/>
    </location>
</feature>
<dbReference type="PANTHER" id="PTHR32487:SF8">
    <property type="entry name" value="NAD-DEPENDENT EPIMERASE_DEHYDRATASE DOMAIN-CONTAINING PROTEIN"/>
    <property type="match status" value="1"/>
</dbReference>
<dbReference type="EMBL" id="AP024448">
    <property type="protein sequence ID" value="BCS27737.1"/>
    <property type="molecule type" value="Genomic_DNA"/>
</dbReference>
<organism evidence="2 3">
    <name type="scientific">Aspergillus puulaauensis</name>
    <dbReference type="NCBI Taxonomy" id="1220207"/>
    <lineage>
        <taxon>Eukaryota</taxon>
        <taxon>Fungi</taxon>
        <taxon>Dikarya</taxon>
        <taxon>Ascomycota</taxon>
        <taxon>Pezizomycotina</taxon>
        <taxon>Eurotiomycetes</taxon>
        <taxon>Eurotiomycetidae</taxon>
        <taxon>Eurotiales</taxon>
        <taxon>Aspergillaceae</taxon>
        <taxon>Aspergillus</taxon>
    </lineage>
</organism>
<dbReference type="Gene3D" id="3.40.50.720">
    <property type="entry name" value="NAD(P)-binding Rossmann-like Domain"/>
    <property type="match status" value="1"/>
</dbReference>
<evidence type="ECO:0000313" key="3">
    <source>
        <dbReference type="Proteomes" id="UP000654913"/>
    </source>
</evidence>
<dbReference type="InterPro" id="IPR055222">
    <property type="entry name" value="PRISE-like_Rossmann-fold"/>
</dbReference>
<accession>A0A7R7XUQ1</accession>
<evidence type="ECO:0000313" key="2">
    <source>
        <dbReference type="EMBL" id="BCS27737.1"/>
    </source>
</evidence>
<dbReference type="InterPro" id="IPR036291">
    <property type="entry name" value="NAD(P)-bd_dom_sf"/>
</dbReference>
<sequence length="392" mass="43482">MPAQGKHALIFGASGISGWSLMKQCLSYPTPTTFSRVTGLCNRPVDKKKLFLPDDPRLDIVSGIDLTAPVETVVSGLQRKVPSVQDVDVVFFSAYIQTNDHDSLLQVNTALLKTAVQAITTASKKVSTIVLQTGGKAYGVEFPDKLALKPPFHEDIPRIPEPYRSKIFYYAQYDLLKELSQEPGCTWTFTEIRPDGIVGFAPGSNAMNMGQGIALYLSIYRAVFGKGATVPFPGQKHGYHATHMDTFQDLLSRLEIYVAVNPDKCGNGSVFNAADGEVVTWAGVWPGICDYFGLVGVEPQEDKVQDKESMERFVKGHMKEWQGLVDKHGLKKGSIESQNWGHTRFMLVDFDFHREFSMEKARAVGFDETIDTVKGYKLAFDRMIEARVIPGV</sequence>
<evidence type="ECO:0000259" key="1">
    <source>
        <dbReference type="Pfam" id="PF22917"/>
    </source>
</evidence>
<dbReference type="RefSeq" id="XP_041559931.1">
    <property type="nucleotide sequence ID" value="XM_041694063.1"/>
</dbReference>
<dbReference type="KEGG" id="apuu:APUU_60785A"/>
<reference evidence="2" key="1">
    <citation type="submission" date="2021-01" db="EMBL/GenBank/DDBJ databases">
        <authorList>
            <consortium name="Aspergillus puulaauensis MK2 genome sequencing consortium"/>
            <person name="Kazuki M."/>
            <person name="Futagami T."/>
        </authorList>
    </citation>
    <scope>NUCLEOTIDE SEQUENCE</scope>
    <source>
        <strain evidence="2">MK2</strain>
    </source>
</reference>
<protein>
    <recommendedName>
        <fullName evidence="1">PRISE-like Rossmann-fold domain-containing protein</fullName>
    </recommendedName>
</protein>
<gene>
    <name evidence="2" type="ORF">APUU_60785A</name>
</gene>
<dbReference type="PANTHER" id="PTHR32487">
    <property type="entry name" value="3-OXO-DELTA(4,5)-STEROID 5-BETA-REDUCTASE"/>
    <property type="match status" value="1"/>
</dbReference>
<reference evidence="2" key="2">
    <citation type="submission" date="2021-02" db="EMBL/GenBank/DDBJ databases">
        <title>Aspergillus puulaauensis MK2 genome sequence.</title>
        <authorList>
            <person name="Futagami T."/>
            <person name="Mori K."/>
            <person name="Kadooka C."/>
            <person name="Tanaka T."/>
        </authorList>
    </citation>
    <scope>NUCLEOTIDE SEQUENCE</scope>
    <source>
        <strain evidence="2">MK2</strain>
    </source>
</reference>
<dbReference type="Pfam" id="PF22917">
    <property type="entry name" value="PRISE"/>
    <property type="match status" value="1"/>
</dbReference>
<proteinExistence type="predicted"/>
<dbReference type="CDD" id="cd08948">
    <property type="entry name" value="5beta-POR_like_SDR_a"/>
    <property type="match status" value="1"/>
</dbReference>
<dbReference type="OrthoDB" id="1731983at2759"/>
<keyword evidence="3" id="KW-1185">Reference proteome</keyword>
<dbReference type="SUPFAM" id="SSF51735">
    <property type="entry name" value="NAD(P)-binding Rossmann-fold domains"/>
    <property type="match status" value="1"/>
</dbReference>
<dbReference type="Proteomes" id="UP000654913">
    <property type="component" value="Chromosome 6"/>
</dbReference>
<dbReference type="GeneID" id="64977742"/>